<dbReference type="OrthoDB" id="9779910at2"/>
<protein>
    <submittedName>
        <fullName evidence="3">ComF family protein</fullName>
    </submittedName>
</protein>
<dbReference type="PANTHER" id="PTHR47505">
    <property type="entry name" value="DNA UTILIZATION PROTEIN YHGH"/>
    <property type="match status" value="1"/>
</dbReference>
<dbReference type="InterPro" id="IPR051910">
    <property type="entry name" value="ComF/GntX_DNA_util-trans"/>
</dbReference>
<proteinExistence type="inferred from homology"/>
<dbReference type="Pfam" id="PF00156">
    <property type="entry name" value="Pribosyltran"/>
    <property type="match status" value="1"/>
</dbReference>
<feature type="domain" description="Phosphoribosyltransferase" evidence="2">
    <location>
        <begin position="157"/>
        <end position="228"/>
    </location>
</feature>
<sequence length="244" mass="26032">MKASWFGKALLNLLFPLRGCPLCGSREAAGLCSRCRCFVAAAAAEPFCPICGRFFRGPGTGVCRECASREWPFVFCRAALPYEGALRKAVHRLKFGGRRAAVDYIGDLLAGVWEREPQYRQGEILVPVPLSPERLGERGFNQAALLAAALGEKCGVRYLPVLAKDAGAPPQAQLGRSARHVNVTGVFSVVDRRAISGKTVVVVDDVLTTGSTMAAVASALLEGGARQVFGLVLGAGRTFPRNAR</sequence>
<evidence type="ECO:0000259" key="2">
    <source>
        <dbReference type="Pfam" id="PF00156"/>
    </source>
</evidence>
<evidence type="ECO:0000313" key="3">
    <source>
        <dbReference type="EMBL" id="RPF47235.1"/>
    </source>
</evidence>
<evidence type="ECO:0000256" key="1">
    <source>
        <dbReference type="ARBA" id="ARBA00008007"/>
    </source>
</evidence>
<dbReference type="PANTHER" id="PTHR47505:SF1">
    <property type="entry name" value="DNA UTILIZATION PROTEIN YHGH"/>
    <property type="match status" value="1"/>
</dbReference>
<evidence type="ECO:0000313" key="4">
    <source>
        <dbReference type="Proteomes" id="UP000282654"/>
    </source>
</evidence>
<dbReference type="InterPro" id="IPR000836">
    <property type="entry name" value="PRTase_dom"/>
</dbReference>
<reference evidence="3 4" key="1">
    <citation type="submission" date="2018-11" db="EMBL/GenBank/DDBJ databases">
        <title>Genomic Encyclopedia of Type Strains, Phase IV (KMG-IV): sequencing the most valuable type-strain genomes for metagenomic binning, comparative biology and taxonomic classification.</title>
        <authorList>
            <person name="Goeker M."/>
        </authorList>
    </citation>
    <scope>NUCLEOTIDE SEQUENCE [LARGE SCALE GENOMIC DNA]</scope>
    <source>
        <strain evidence="3 4">DSM 102936</strain>
    </source>
</reference>
<dbReference type="Gene3D" id="3.40.50.2020">
    <property type="match status" value="1"/>
</dbReference>
<keyword evidence="4" id="KW-1185">Reference proteome</keyword>
<comment type="similarity">
    <text evidence="1">Belongs to the ComF/GntX family.</text>
</comment>
<dbReference type="InterPro" id="IPR029057">
    <property type="entry name" value="PRTase-like"/>
</dbReference>
<name>A0A3N5BN78_9THEO</name>
<gene>
    <name evidence="3" type="ORF">EDD75_1521</name>
</gene>
<dbReference type="EMBL" id="RKRE01000002">
    <property type="protein sequence ID" value="RPF47235.1"/>
    <property type="molecule type" value="Genomic_DNA"/>
</dbReference>
<dbReference type="SUPFAM" id="SSF53271">
    <property type="entry name" value="PRTase-like"/>
    <property type="match status" value="1"/>
</dbReference>
<comment type="caution">
    <text evidence="3">The sequence shown here is derived from an EMBL/GenBank/DDBJ whole genome shotgun (WGS) entry which is preliminary data.</text>
</comment>
<dbReference type="AlphaFoldDB" id="A0A3N5BN78"/>
<accession>A0A3N5BN78</accession>
<dbReference type="Proteomes" id="UP000282654">
    <property type="component" value="Unassembled WGS sequence"/>
</dbReference>
<organism evidence="3 4">
    <name type="scientific">Thermodesulfitimonas autotrophica</name>
    <dbReference type="NCBI Taxonomy" id="1894989"/>
    <lineage>
        <taxon>Bacteria</taxon>
        <taxon>Bacillati</taxon>
        <taxon>Bacillota</taxon>
        <taxon>Clostridia</taxon>
        <taxon>Thermoanaerobacterales</taxon>
        <taxon>Thermoanaerobacteraceae</taxon>
        <taxon>Thermodesulfitimonas</taxon>
    </lineage>
</organism>